<dbReference type="Proteomes" id="UP001151081">
    <property type="component" value="Unassembled WGS sequence"/>
</dbReference>
<comment type="caution">
    <text evidence="2">The sequence shown here is derived from an EMBL/GenBank/DDBJ whole genome shotgun (WGS) entry which is preliminary data.</text>
</comment>
<keyword evidence="3" id="KW-1185">Reference proteome</keyword>
<sequence length="151" mass="16044">MGRELILVAFLGLVGCGGSPIPLPEIGPHVREAPVLVPYPPPAARVEIVPPRPGKQEVWIDGEWTWERRRWVWRRGRWEVPPPNSYWAPPVTMRQSDGSLGFFGGGWRTKGSGLPIGEQAPAQPAPAAPASAPPPAPAAPVAGGATSSAQQ</sequence>
<feature type="region of interest" description="Disordered" evidence="1">
    <location>
        <begin position="102"/>
        <end position="151"/>
    </location>
</feature>
<dbReference type="RefSeq" id="WP_272419500.1">
    <property type="nucleotide sequence ID" value="NZ_JAGTJJ010000003.1"/>
</dbReference>
<evidence type="ECO:0000313" key="2">
    <source>
        <dbReference type="EMBL" id="MDC3980872.1"/>
    </source>
</evidence>
<dbReference type="EMBL" id="JAGTJJ010000003">
    <property type="protein sequence ID" value="MDC3980872.1"/>
    <property type="molecule type" value="Genomic_DNA"/>
</dbReference>
<protein>
    <recommendedName>
        <fullName evidence="4">YXWGXW repeat-containing protein</fullName>
    </recommendedName>
</protein>
<accession>A0A9X4AS63</accession>
<gene>
    <name evidence="2" type="ORF">KEG57_10215</name>
</gene>
<evidence type="ECO:0000313" key="3">
    <source>
        <dbReference type="Proteomes" id="UP001151081"/>
    </source>
</evidence>
<name>A0A9X4AS63_9BACT</name>
<proteinExistence type="predicted"/>
<evidence type="ECO:0008006" key="4">
    <source>
        <dbReference type="Google" id="ProtNLM"/>
    </source>
</evidence>
<feature type="compositionally biased region" description="Pro residues" evidence="1">
    <location>
        <begin position="123"/>
        <end position="138"/>
    </location>
</feature>
<organism evidence="2 3">
    <name type="scientific">Polyangium jinanense</name>
    <dbReference type="NCBI Taxonomy" id="2829994"/>
    <lineage>
        <taxon>Bacteria</taxon>
        <taxon>Pseudomonadati</taxon>
        <taxon>Myxococcota</taxon>
        <taxon>Polyangia</taxon>
        <taxon>Polyangiales</taxon>
        <taxon>Polyangiaceae</taxon>
        <taxon>Polyangium</taxon>
    </lineage>
</organism>
<feature type="compositionally biased region" description="Low complexity" evidence="1">
    <location>
        <begin position="139"/>
        <end position="151"/>
    </location>
</feature>
<evidence type="ECO:0000256" key="1">
    <source>
        <dbReference type="SAM" id="MobiDB-lite"/>
    </source>
</evidence>
<reference evidence="2 3" key="1">
    <citation type="submission" date="2021-04" db="EMBL/GenBank/DDBJ databases">
        <title>Genome analysis of Polyangium sp.</title>
        <authorList>
            <person name="Li Y."/>
            <person name="Wang J."/>
        </authorList>
    </citation>
    <scope>NUCLEOTIDE SEQUENCE [LARGE SCALE GENOMIC DNA]</scope>
    <source>
        <strain evidence="2 3">SDU14</strain>
    </source>
</reference>
<dbReference type="PROSITE" id="PS51257">
    <property type="entry name" value="PROKAR_LIPOPROTEIN"/>
    <property type="match status" value="1"/>
</dbReference>
<dbReference type="AlphaFoldDB" id="A0A9X4AS63"/>